<proteinExistence type="predicted"/>
<reference evidence="1" key="1">
    <citation type="submission" date="2023-03" db="EMBL/GenBank/DDBJ databases">
        <title>Chromosome-level genomes of two armyworms, Mythimna separata and Mythimna loreyi, provide insights into the biosynthesis and reception of sex pheromones.</title>
        <authorList>
            <person name="Zhao H."/>
        </authorList>
    </citation>
    <scope>NUCLEOTIDE SEQUENCE</scope>
    <source>
        <strain evidence="1">BeijingLab</strain>
    </source>
</reference>
<dbReference type="Proteomes" id="UP001231649">
    <property type="component" value="Chromosome 5"/>
</dbReference>
<dbReference type="EMBL" id="CM056781">
    <property type="protein sequence ID" value="KAJ8734949.1"/>
    <property type="molecule type" value="Genomic_DNA"/>
</dbReference>
<protein>
    <submittedName>
        <fullName evidence="1">Uncharacterized protein</fullName>
    </submittedName>
</protein>
<evidence type="ECO:0000313" key="2">
    <source>
        <dbReference type="Proteomes" id="UP001231649"/>
    </source>
</evidence>
<organism evidence="1 2">
    <name type="scientific">Mythimna loreyi</name>
    <dbReference type="NCBI Taxonomy" id="667449"/>
    <lineage>
        <taxon>Eukaryota</taxon>
        <taxon>Metazoa</taxon>
        <taxon>Ecdysozoa</taxon>
        <taxon>Arthropoda</taxon>
        <taxon>Hexapoda</taxon>
        <taxon>Insecta</taxon>
        <taxon>Pterygota</taxon>
        <taxon>Neoptera</taxon>
        <taxon>Endopterygota</taxon>
        <taxon>Lepidoptera</taxon>
        <taxon>Glossata</taxon>
        <taxon>Ditrysia</taxon>
        <taxon>Noctuoidea</taxon>
        <taxon>Noctuidae</taxon>
        <taxon>Noctuinae</taxon>
        <taxon>Hadenini</taxon>
        <taxon>Mythimna</taxon>
    </lineage>
</organism>
<gene>
    <name evidence="1" type="ORF">PYW08_014199</name>
</gene>
<evidence type="ECO:0000313" key="1">
    <source>
        <dbReference type="EMBL" id="KAJ8734949.1"/>
    </source>
</evidence>
<accession>A0ACC2R9H1</accession>
<comment type="caution">
    <text evidence="1">The sequence shown here is derived from an EMBL/GenBank/DDBJ whole genome shotgun (WGS) entry which is preliminary data.</text>
</comment>
<keyword evidence="2" id="KW-1185">Reference proteome</keyword>
<name>A0ACC2R9H1_9NEOP</name>
<sequence length="1738" mass="191247">MNPEEAKVPNVEGDWQSIEIFLFSNGQQYSPPRKYLLRIDELNLWDATLNQLAQKHYGIQSPLINLYTTSGHLVKGPLDLRDGQAYVAVAPPDTFVDAGYQKYLIKASRSWEKRQARKKPPDADSVEVLLPATGHPELRSAGGHYMSSAPAKPAAADGYEPVSGNIGHMTCKLCGNKTNPGEFGYSPVLNKQNKNEAELSDNRGTLAENGTRTDENVAKSSDYERRPGKNPTTPDHEFEARQGEHDTCPNVIDVTPGEFSTRSPEYGTRQGEYEIKSSVNGVRSDEFGARPAEYETKQNKNEIRTSINGARRGEFEASPSEFGSRTNEYEIKPSANGAKLGGHGTRLGEYETRPGEYGSRPNEYKTRSSINGAKPSEHGKETSANGNKLVENGSRQGKYDIRQNVNGPRPVEYDTIPSLNGTKQAQYEIKPGEYKARLGEYETKPTVNGAQPGGYGAKHSDYDSRLNEYETNPTINESKPSRFGAGPDKNGIRLAEHDIIPGEYGARLGEYNTKLSENTPKLGEYENRLSEYDTKPDEYITNHKAKLGEYETKPTVNGGKPSEYRGGPGKYDNKPNGPSTAENEVGTCSAEQENMSGRGGSTPAKNGVWAGEDGDRPVGHKARPGFSGPRLSKIEPIKEAYETALRENEKSLDGNEDKQEKDIKMQQDKDAYKKRPIRLIGENEKEKNGEFRTKVGDPKIKEIESKDMSSGNGRSSGERRISGGEKNIKENDTVTKADESKARKPENARRLSGRGGAETDQGRKPGESTKEFENGSKVNTQKGREINPAGRAAGNGARLSEQRNRQSDNLARLFGRESRVGDHEARAGDIGFPTNDHDTGLEYPNSREADPGTRASVSSARATTKDRINSRGKPGNLGQPKIGTPGPKEEEGLVKLDDPVIKNREGSATRQSRVGGTGAAGTLHIPETQQYGRRISLSAGRPSTEKKRLSVAQNSSLTKKPTPNSSILRKLEDKQPLKTNRENLPKKINEPVSSIPVPTSNESRKSKTLPESQTITPLPLSTVSITNVASLTTNKVIHEKGIDEKEIIVSTHSFKDPESETRSAQVNSVKHLINVIENTMEETQTEMIYTEKIISVDEGVQTNTQTVEQREQEVCARSNEKDNSCACTLCRPINDRTAYDNDENTLSMLNKGGVVNIKLNIEVRNIVKSVYSCHKNCGRSQSLTNITKSEKESQISIDNDVVVNRNSLQSLFTKQNFRGFGFEGSPNVMVVQCAGCGKPNPPRCDPPPACCDNSKKYLVLLNSVLEDKEDGCNFNPPRQPSDQRQSRKQSNGFPIKQAFSETTLDTITTVTVSGVPLQRREIGKCVTNNTSCQTEEPRKECMMANCKVNKTQDSVTKCVRKKSNCSICVGIQAVNVVPKQSCLKMYSQKCEQEYSQVRSNPCPSTTPPLCEKVRSVCSHVPPPRCDNDRPVCSQVTPPTSQKVQLVCLSVPPEPFEREQSVCSHEPPAICQKIQSVCSHEPPPVCEKEQSLCSQVPPPTCQKVRSVCSHLPLPTYQKAQSACSQAPPPTYQNVQPNCSHVPQPTCHKIQSDCSHVPQQACQKVQPDCSQVPQQASQKVQPDCSHVPQQASQKVQPDCSQVPQQASQKVQPDCSHVPQQACQKVQPDCSQVLPPKCEKVRSVCSQVSSQTCVQVQSKGCQPTSSSVQPQGCLATQSCCPKTPSQCMQVQAYLQIPPVCNSETQTRWASILLQARRHCDGRYSFHLPPLYLLKNNYSCCQ</sequence>